<sequence>MKKRMQGLNLSSPDYESVFYGCGAESSAMCKNLNSFIDTIRSINTNMAVADGMRKFKRAANDNYRSATEYIAALFKNKSRLLIVRIDLGYKKFTGDSFNRNAWHGNDEISVEEFLLHRENLIKNFRRHFVFEDLSGYLIKAEHSKEKGFHLHCLFSRP</sequence>
<accession>A0A9E6MXH8</accession>
<evidence type="ECO:0008006" key="3">
    <source>
        <dbReference type="Google" id="ProtNLM"/>
    </source>
</evidence>
<name>A0A9E6MXH8_9PROT</name>
<proteinExistence type="predicted"/>
<protein>
    <recommendedName>
        <fullName evidence="3">Inovirus Gp2 family protein</fullName>
    </recommendedName>
</protein>
<dbReference type="AlphaFoldDB" id="A0A9E6MXH8"/>
<evidence type="ECO:0000313" key="1">
    <source>
        <dbReference type="EMBL" id="QWY78100.1"/>
    </source>
</evidence>
<evidence type="ECO:0000313" key="2">
    <source>
        <dbReference type="Proteomes" id="UP000683551"/>
    </source>
</evidence>
<reference evidence="1" key="1">
    <citation type="submission" date="2021-02" db="EMBL/GenBank/DDBJ databases">
        <title>Comparative genomics of Ferrovum myxofaciens strains, predominant extremophile bacteria forming large biofilm stalactites in acid mine ecosystems.</title>
        <authorList>
            <person name="Burkartova K."/>
            <person name="Ridl J."/>
            <person name="Pajer P."/>
            <person name="Falteisek L."/>
        </authorList>
    </citation>
    <scope>NUCLEOTIDE SEQUENCE</scope>
    <source>
        <strain evidence="1">MI1III</strain>
    </source>
</reference>
<gene>
    <name evidence="1" type="ORF">JZL65_03190</name>
</gene>
<organism evidence="1 2">
    <name type="scientific">Ferrovum myxofaciens</name>
    <dbReference type="NCBI Taxonomy" id="416213"/>
    <lineage>
        <taxon>Bacteria</taxon>
        <taxon>Pseudomonadati</taxon>
        <taxon>Pseudomonadota</taxon>
        <taxon>Betaproteobacteria</taxon>
        <taxon>Ferrovales</taxon>
        <taxon>Ferrovaceae</taxon>
        <taxon>Ferrovum</taxon>
    </lineage>
</organism>
<dbReference type="Proteomes" id="UP000683551">
    <property type="component" value="Chromosome"/>
</dbReference>
<dbReference type="EMBL" id="CP071137">
    <property type="protein sequence ID" value="QWY78100.1"/>
    <property type="molecule type" value="Genomic_DNA"/>
</dbReference>
<dbReference type="RefSeq" id="WP_273145584.1">
    <property type="nucleotide sequence ID" value="NZ_CP053675.1"/>
</dbReference>